<comment type="function">
    <text evidence="8 15">Functions in the N-end rule pathway of protein degradation where it conjugates Leu, Phe and, less efficiently, Met from aminoacyl-tRNAs to the N-termini of proteins containing an N-terminal arginine or lysine.</text>
</comment>
<dbReference type="NCBIfam" id="TIGR00667">
    <property type="entry name" value="aat"/>
    <property type="match status" value="1"/>
</dbReference>
<dbReference type="InterPro" id="IPR042203">
    <property type="entry name" value="Leu/Phe-tRNA_Trfase_C"/>
</dbReference>
<dbReference type="GO" id="GO:0008914">
    <property type="term" value="F:leucyl-tRNA--protein transferase activity"/>
    <property type="evidence" value="ECO:0007669"/>
    <property type="project" value="UniProtKB-UniRule"/>
</dbReference>
<comment type="similarity">
    <text evidence="9 15">Belongs to the L/F-transferase family.</text>
</comment>
<dbReference type="Proteomes" id="UP000494111">
    <property type="component" value="Unassembled WGS sequence"/>
</dbReference>
<comment type="catalytic activity">
    <reaction evidence="5 15">
        <text>L-phenylalanyl-tRNA(Phe) + an N-terminal L-alpha-aminoacyl-[protein] = an N-terminal L-phenylalanyl-L-alpha-aminoacyl-[protein] + tRNA(Phe)</text>
        <dbReference type="Rhea" id="RHEA:43632"/>
        <dbReference type="Rhea" id="RHEA-COMP:9668"/>
        <dbReference type="Rhea" id="RHEA-COMP:9699"/>
        <dbReference type="Rhea" id="RHEA-COMP:10636"/>
        <dbReference type="Rhea" id="RHEA-COMP:10637"/>
        <dbReference type="ChEBI" id="CHEBI:78442"/>
        <dbReference type="ChEBI" id="CHEBI:78531"/>
        <dbReference type="ChEBI" id="CHEBI:78597"/>
        <dbReference type="ChEBI" id="CHEBI:83561"/>
        <dbReference type="EC" id="2.3.2.6"/>
    </reaction>
</comment>
<evidence type="ECO:0000256" key="6">
    <source>
        <dbReference type="ARBA" id="ARBA00050652"/>
    </source>
</evidence>
<name>A0A6S7ABZ1_9BURK</name>
<proteinExistence type="inferred from homology"/>
<evidence type="ECO:0000256" key="9">
    <source>
        <dbReference type="ARBA" id="ARBA00061535"/>
    </source>
</evidence>
<dbReference type="FunFam" id="3.30.70.3550:FF:000001">
    <property type="entry name" value="Leucyl/phenylalanyl-tRNA--protein transferase"/>
    <property type="match status" value="1"/>
</dbReference>
<evidence type="ECO:0000256" key="3">
    <source>
        <dbReference type="ARBA" id="ARBA00022679"/>
    </source>
</evidence>
<dbReference type="InterPro" id="IPR004616">
    <property type="entry name" value="Leu/Phe-tRNA_Trfase"/>
</dbReference>
<evidence type="ECO:0000256" key="11">
    <source>
        <dbReference type="ARBA" id="ARBA00074372"/>
    </source>
</evidence>
<evidence type="ECO:0000256" key="2">
    <source>
        <dbReference type="ARBA" id="ARBA00022490"/>
    </source>
</evidence>
<dbReference type="RefSeq" id="WP_175190835.1">
    <property type="nucleotide sequence ID" value="NZ_CADIJO010000016.1"/>
</dbReference>
<keyword evidence="3 15" id="KW-0808">Transferase</keyword>
<protein>
    <recommendedName>
        <fullName evidence="11 15">Leucyl/phenylalanyl-tRNA--protein transferase</fullName>
        <ecNumber evidence="10 15">2.3.2.6</ecNumber>
    </recommendedName>
    <alternativeName>
        <fullName evidence="12 15">L/F-transferase</fullName>
    </alternativeName>
    <alternativeName>
        <fullName evidence="13 15">Leucyltransferase</fullName>
    </alternativeName>
    <alternativeName>
        <fullName evidence="14 15">Phenyalanyltransferase</fullName>
    </alternativeName>
</protein>
<dbReference type="Gene3D" id="3.40.630.70">
    <property type="entry name" value="Leucyl/phenylalanyl-tRNA-protein transferase, C-terminal domain"/>
    <property type="match status" value="1"/>
</dbReference>
<evidence type="ECO:0000313" key="17">
    <source>
        <dbReference type="Proteomes" id="UP000494111"/>
    </source>
</evidence>
<dbReference type="SUPFAM" id="SSF55729">
    <property type="entry name" value="Acyl-CoA N-acyltransferases (Nat)"/>
    <property type="match status" value="1"/>
</dbReference>
<dbReference type="PANTHER" id="PTHR30098:SF2">
    <property type="entry name" value="LEUCYL_PHENYLALANYL-TRNA--PROTEIN TRANSFERASE"/>
    <property type="match status" value="1"/>
</dbReference>
<dbReference type="EC" id="2.3.2.6" evidence="10 15"/>
<dbReference type="InterPro" id="IPR042221">
    <property type="entry name" value="Leu/Phe-tRNA_Trfase_N"/>
</dbReference>
<dbReference type="EMBL" id="CADIJO010000016">
    <property type="protein sequence ID" value="CAB3724869.1"/>
    <property type="molecule type" value="Genomic_DNA"/>
</dbReference>
<evidence type="ECO:0000256" key="13">
    <source>
        <dbReference type="ARBA" id="ARBA00077165"/>
    </source>
</evidence>
<gene>
    <name evidence="15 16" type="primary">aat</name>
    <name evidence="16" type="ORF">LMG3458_04307</name>
</gene>
<evidence type="ECO:0000256" key="1">
    <source>
        <dbReference type="ARBA" id="ARBA00004496"/>
    </source>
</evidence>
<evidence type="ECO:0000256" key="15">
    <source>
        <dbReference type="HAMAP-Rule" id="MF_00688"/>
    </source>
</evidence>
<evidence type="ECO:0000256" key="4">
    <source>
        <dbReference type="ARBA" id="ARBA00023315"/>
    </source>
</evidence>
<dbReference type="HAMAP" id="MF_00688">
    <property type="entry name" value="Leu_Phe_trans"/>
    <property type="match status" value="1"/>
</dbReference>
<dbReference type="Pfam" id="PF03588">
    <property type="entry name" value="Leu_Phe_trans"/>
    <property type="match status" value="1"/>
</dbReference>
<dbReference type="PANTHER" id="PTHR30098">
    <property type="entry name" value="LEUCYL/PHENYLALANYL-TRNA--PROTEIN TRANSFERASE"/>
    <property type="match status" value="1"/>
</dbReference>
<organism evidence="16 17">
    <name type="scientific">Achromobacter deleyi</name>
    <dbReference type="NCBI Taxonomy" id="1353891"/>
    <lineage>
        <taxon>Bacteria</taxon>
        <taxon>Pseudomonadati</taxon>
        <taxon>Pseudomonadota</taxon>
        <taxon>Betaproteobacteria</taxon>
        <taxon>Burkholderiales</taxon>
        <taxon>Alcaligenaceae</taxon>
        <taxon>Achromobacter</taxon>
    </lineage>
</organism>
<dbReference type="AlphaFoldDB" id="A0A6S7ABZ1"/>
<comment type="subcellular location">
    <subcellularLocation>
        <location evidence="1 15">Cytoplasm</location>
    </subcellularLocation>
</comment>
<dbReference type="Gene3D" id="3.30.70.3550">
    <property type="entry name" value="Leucyl/phenylalanyl-tRNA-protein transferase, N-terminal domain"/>
    <property type="match status" value="1"/>
</dbReference>
<evidence type="ECO:0000256" key="7">
    <source>
        <dbReference type="ARBA" id="ARBA00051538"/>
    </source>
</evidence>
<dbReference type="GO" id="GO:0030163">
    <property type="term" value="P:protein catabolic process"/>
    <property type="evidence" value="ECO:0007669"/>
    <property type="project" value="UniProtKB-UniRule"/>
</dbReference>
<evidence type="ECO:0000313" key="16">
    <source>
        <dbReference type="EMBL" id="CAB3724869.1"/>
    </source>
</evidence>
<evidence type="ECO:0000256" key="8">
    <source>
        <dbReference type="ARBA" id="ARBA00054043"/>
    </source>
</evidence>
<comment type="catalytic activity">
    <reaction evidence="6 15">
        <text>N-terminal L-arginyl-[protein] + L-leucyl-tRNA(Leu) = N-terminal L-leucyl-L-arginyl-[protein] + tRNA(Leu) + H(+)</text>
        <dbReference type="Rhea" id="RHEA:50416"/>
        <dbReference type="Rhea" id="RHEA-COMP:9613"/>
        <dbReference type="Rhea" id="RHEA-COMP:9622"/>
        <dbReference type="Rhea" id="RHEA-COMP:12672"/>
        <dbReference type="Rhea" id="RHEA-COMP:12673"/>
        <dbReference type="ChEBI" id="CHEBI:15378"/>
        <dbReference type="ChEBI" id="CHEBI:64719"/>
        <dbReference type="ChEBI" id="CHEBI:78442"/>
        <dbReference type="ChEBI" id="CHEBI:78494"/>
        <dbReference type="ChEBI" id="CHEBI:133044"/>
        <dbReference type="EC" id="2.3.2.6"/>
    </reaction>
</comment>
<dbReference type="GO" id="GO:0005737">
    <property type="term" value="C:cytoplasm"/>
    <property type="evidence" value="ECO:0007669"/>
    <property type="project" value="UniProtKB-SubCell"/>
</dbReference>
<sequence length="260" mass="28194">MKLPWLAADTPFPPAEFALTDPDGLLAAGADLTTDRLIQAYSNGIFPWYSEGEPILWWSPNPRMVLACKDFAPSHSLRKLLRQVASQEIAPTPRIEVRVDTAFADVMAACAAPRDGQPGTWITGAMRQAYRAWHEAGYVHSIETWIDGELAGGLYGISLGRMFFGESMFTRVPNASKIALAYLVRYVTAQGVQWIDCQQQTRHLASLGAKPVPRSRFLAHVRAATAGPAIAWAPGRLDSAGRLIPLARPGAAPDYPAAGA</sequence>
<comment type="catalytic activity">
    <reaction evidence="7 15">
        <text>N-terminal L-lysyl-[protein] + L-leucyl-tRNA(Leu) = N-terminal L-leucyl-L-lysyl-[protein] + tRNA(Leu) + H(+)</text>
        <dbReference type="Rhea" id="RHEA:12340"/>
        <dbReference type="Rhea" id="RHEA-COMP:9613"/>
        <dbReference type="Rhea" id="RHEA-COMP:9622"/>
        <dbReference type="Rhea" id="RHEA-COMP:12670"/>
        <dbReference type="Rhea" id="RHEA-COMP:12671"/>
        <dbReference type="ChEBI" id="CHEBI:15378"/>
        <dbReference type="ChEBI" id="CHEBI:65249"/>
        <dbReference type="ChEBI" id="CHEBI:78442"/>
        <dbReference type="ChEBI" id="CHEBI:78494"/>
        <dbReference type="ChEBI" id="CHEBI:133043"/>
        <dbReference type="EC" id="2.3.2.6"/>
    </reaction>
</comment>
<accession>A0A6S7ABZ1</accession>
<keyword evidence="2 15" id="KW-0963">Cytoplasm</keyword>
<evidence type="ECO:0000256" key="5">
    <source>
        <dbReference type="ARBA" id="ARBA00050607"/>
    </source>
</evidence>
<evidence type="ECO:0000256" key="10">
    <source>
        <dbReference type="ARBA" id="ARBA00066767"/>
    </source>
</evidence>
<evidence type="ECO:0000256" key="14">
    <source>
        <dbReference type="ARBA" id="ARBA00083640"/>
    </source>
</evidence>
<keyword evidence="4 15" id="KW-0012">Acyltransferase</keyword>
<evidence type="ECO:0000256" key="12">
    <source>
        <dbReference type="ARBA" id="ARBA00077136"/>
    </source>
</evidence>
<reference evidence="16 17" key="1">
    <citation type="submission" date="2020-04" db="EMBL/GenBank/DDBJ databases">
        <authorList>
            <person name="De Canck E."/>
        </authorList>
    </citation>
    <scope>NUCLEOTIDE SEQUENCE [LARGE SCALE GENOMIC DNA]</scope>
    <source>
        <strain evidence="16 17">LMG 3458</strain>
    </source>
</reference>
<dbReference type="InterPro" id="IPR016181">
    <property type="entry name" value="Acyl_CoA_acyltransferase"/>
</dbReference>